<keyword evidence="3" id="KW-1185">Reference proteome</keyword>
<keyword evidence="1" id="KW-0472">Membrane</keyword>
<dbReference type="InterPro" id="IPR027463">
    <property type="entry name" value="AcrB_DN_DC_subdom"/>
</dbReference>
<keyword evidence="1" id="KW-0812">Transmembrane</keyword>
<sequence>MIRWFARNDLAANLVMIAILVIGTWVGLKKVPLEVQPTLRFDEVRVNVEYRGGSPEDVERSVIIPIESSLEGLSGIKELQSRASSGSGEVRLRLEKGIDPDKVRDEVETRVAAITSFPQEIEPPRIQVPDTGKWFDVIKIAITGEMDHEDLVRATRRVRDDLIEMPGISQVAIQGETRPEISIEADLGRLRDFDLGFSDLTEAVRRSSVDLPAGQIQTDEGNLTIRSKGQAYEKQQFEDIVLRNAQGAEVMLRDVARVSDGYEENRKLLRFNGHPALLVEALRLNQENALDIAAKVKDYVANQRQRFPEGIELFLWDDSSVELEGSLGNLFNNLVQGGFLVILVLGLFLRPSIAFWVAAGIPISFAGGLILMPWLGLSLNTMTLFGFIIAMGINVDDAIITSENVYSKLKAGMDPLEATVTGTQEIALPVTFGALTTIAAFMPLMFIDGFYGNFSRMIPPIVASVLLFSLIESKIVLPSHLKNIKTGRTKFNVFSRAQKNIADGLENMIERYFRPALIFVTRHRHATLAVFLAIALCSIGVMRSGRLGFQNMPALDKNRVIGQITMPRDTPLAITDERVHYMAEKAEQLKKEFVDPGNGQSLITDVLTSSGGWAGWPGFDARQGFVTLSILDPSQRSVPGPKNSEIAKRWTALVGEIPDAQSIWIAGDRGDGFRGGDDDLESLEVELRGPASELRDNLAEEIEGILESYAGIQDAAADAGRSQNELHLTIRPEGMALGLTQAEIARQVRSAFYGEQAQRVQRGRDDVRVMVRLPLDQRQSLHTLEQMRIRTPDGGNAPFHSVVDARFVPARSDIRRINRAQVVSINAKPVDDTIDVVAISRDLAPRLDALVKPHPELSWNYDGYVAEHEETNQRLWEVGIGLFIAIYALLAVPFRSLTQPFLVMLAVPFGVIGALAGHMIRDITPSYLSVFGMLALAGVVINDSIVMVDFINQRRAQGGKLFDAVIDAGTRRFRAIMLTSLTSFAGLLPLIFDTSQQSQMLVPMAVSLGFGLLFAATITLFLVPSAFLVMEELMGRWKAFGSWYMRPFRRGEPAAAEEPVTQ</sequence>
<dbReference type="Pfam" id="PF00873">
    <property type="entry name" value="ACR_tran"/>
    <property type="match status" value="1"/>
</dbReference>
<gene>
    <name evidence="2" type="ORF">OKA05_16275</name>
</gene>
<dbReference type="Gene3D" id="3.30.70.1320">
    <property type="entry name" value="Multidrug efflux transporter AcrB pore domain like"/>
    <property type="match status" value="1"/>
</dbReference>
<organism evidence="2 3">
    <name type="scientific">Luteolibacter arcticus</name>
    <dbReference type="NCBI Taxonomy" id="1581411"/>
    <lineage>
        <taxon>Bacteria</taxon>
        <taxon>Pseudomonadati</taxon>
        <taxon>Verrucomicrobiota</taxon>
        <taxon>Verrucomicrobiia</taxon>
        <taxon>Verrucomicrobiales</taxon>
        <taxon>Verrucomicrobiaceae</taxon>
        <taxon>Luteolibacter</taxon>
    </lineage>
</organism>
<feature type="transmembrane region" description="Helical" evidence="1">
    <location>
        <begin position="926"/>
        <end position="952"/>
    </location>
</feature>
<evidence type="ECO:0000313" key="2">
    <source>
        <dbReference type="EMBL" id="MCW1924125.1"/>
    </source>
</evidence>
<dbReference type="Proteomes" id="UP001320876">
    <property type="component" value="Unassembled WGS sequence"/>
</dbReference>
<dbReference type="Gene3D" id="3.30.2090.10">
    <property type="entry name" value="Multidrug efflux transporter AcrB TolC docking domain, DN and DC subdomains"/>
    <property type="match status" value="2"/>
</dbReference>
<dbReference type="InterPro" id="IPR001036">
    <property type="entry name" value="Acrflvin-R"/>
</dbReference>
<dbReference type="RefSeq" id="WP_264488233.1">
    <property type="nucleotide sequence ID" value="NZ_JAPDDT010000007.1"/>
</dbReference>
<feature type="transmembrane region" description="Helical" evidence="1">
    <location>
        <begin position="875"/>
        <end position="894"/>
    </location>
</feature>
<name>A0ABT3GKW2_9BACT</name>
<dbReference type="SUPFAM" id="SSF82714">
    <property type="entry name" value="Multidrug efflux transporter AcrB TolC docking domain, DN and DC subdomains"/>
    <property type="match status" value="2"/>
</dbReference>
<evidence type="ECO:0000256" key="1">
    <source>
        <dbReference type="SAM" id="Phobius"/>
    </source>
</evidence>
<dbReference type="Gene3D" id="3.30.70.1440">
    <property type="entry name" value="Multidrug efflux transporter AcrB pore domain"/>
    <property type="match status" value="1"/>
</dbReference>
<feature type="transmembrane region" description="Helical" evidence="1">
    <location>
        <begin position="12"/>
        <end position="28"/>
    </location>
</feature>
<proteinExistence type="predicted"/>
<dbReference type="Gene3D" id="3.30.70.1430">
    <property type="entry name" value="Multidrug efflux transporter AcrB pore domain"/>
    <property type="match status" value="2"/>
</dbReference>
<dbReference type="PANTHER" id="PTHR32063:SF33">
    <property type="entry name" value="RND SUPERFAMILY EFFLUX PUMP PERMEASE COMPONENT"/>
    <property type="match status" value="1"/>
</dbReference>
<comment type="caution">
    <text evidence="2">The sequence shown here is derived from an EMBL/GenBank/DDBJ whole genome shotgun (WGS) entry which is preliminary data.</text>
</comment>
<feature type="transmembrane region" description="Helical" evidence="1">
    <location>
        <begin position="526"/>
        <end position="545"/>
    </location>
</feature>
<dbReference type="PANTHER" id="PTHR32063">
    <property type="match status" value="1"/>
</dbReference>
<feature type="transmembrane region" description="Helical" evidence="1">
    <location>
        <begin position="901"/>
        <end position="920"/>
    </location>
</feature>
<evidence type="ECO:0000313" key="3">
    <source>
        <dbReference type="Proteomes" id="UP001320876"/>
    </source>
</evidence>
<dbReference type="Gene3D" id="1.20.1640.10">
    <property type="entry name" value="Multidrug efflux transporter AcrB transmembrane domain"/>
    <property type="match status" value="2"/>
</dbReference>
<reference evidence="2 3" key="1">
    <citation type="submission" date="2022-10" db="EMBL/GenBank/DDBJ databases">
        <title>Luteolibacter arcticus strain CCTCC AB 2014275, whole genome shotgun sequencing project.</title>
        <authorList>
            <person name="Zhao G."/>
            <person name="Shen L."/>
        </authorList>
    </citation>
    <scope>NUCLEOTIDE SEQUENCE [LARGE SCALE GENOMIC DNA]</scope>
    <source>
        <strain evidence="2 3">CCTCC AB 2014275</strain>
    </source>
</reference>
<feature type="transmembrane region" description="Helical" evidence="1">
    <location>
        <begin position="973"/>
        <end position="992"/>
    </location>
</feature>
<keyword evidence="1" id="KW-1133">Transmembrane helix</keyword>
<feature type="transmembrane region" description="Helical" evidence="1">
    <location>
        <begin position="426"/>
        <end position="446"/>
    </location>
</feature>
<feature type="transmembrane region" description="Helical" evidence="1">
    <location>
        <begin position="1004"/>
        <end position="1029"/>
    </location>
</feature>
<dbReference type="SUPFAM" id="SSF82866">
    <property type="entry name" value="Multidrug efflux transporter AcrB transmembrane domain"/>
    <property type="match status" value="2"/>
</dbReference>
<protein>
    <submittedName>
        <fullName evidence="2">Efflux RND transporter permease subunit</fullName>
    </submittedName>
</protein>
<feature type="transmembrane region" description="Helical" evidence="1">
    <location>
        <begin position="458"/>
        <end position="477"/>
    </location>
</feature>
<dbReference type="EMBL" id="JAPDDT010000007">
    <property type="protein sequence ID" value="MCW1924125.1"/>
    <property type="molecule type" value="Genomic_DNA"/>
</dbReference>
<accession>A0ABT3GKW2</accession>
<feature type="transmembrane region" description="Helical" evidence="1">
    <location>
        <begin position="330"/>
        <end position="349"/>
    </location>
</feature>
<dbReference type="SUPFAM" id="SSF82693">
    <property type="entry name" value="Multidrug efflux transporter AcrB pore domain, PN1, PN2, PC1 and PC2 subdomains"/>
    <property type="match status" value="2"/>
</dbReference>
<dbReference type="PRINTS" id="PR00702">
    <property type="entry name" value="ACRIFLAVINRP"/>
</dbReference>